<evidence type="ECO:0000313" key="1">
    <source>
        <dbReference type="EMBL" id="VDM84665.1"/>
    </source>
</evidence>
<reference evidence="1 2" key="1">
    <citation type="submission" date="2018-11" db="EMBL/GenBank/DDBJ databases">
        <authorList>
            <consortium name="Pathogen Informatics"/>
        </authorList>
    </citation>
    <scope>NUCLEOTIDE SEQUENCE [LARGE SCALE GENOMIC DNA]</scope>
</reference>
<dbReference type="EMBL" id="UYYB01131991">
    <property type="protein sequence ID" value="VDM84665.1"/>
    <property type="molecule type" value="Genomic_DNA"/>
</dbReference>
<evidence type="ECO:0000313" key="2">
    <source>
        <dbReference type="Proteomes" id="UP000270094"/>
    </source>
</evidence>
<organism evidence="1 2">
    <name type="scientific">Strongylus vulgaris</name>
    <name type="common">Blood worm</name>
    <dbReference type="NCBI Taxonomy" id="40348"/>
    <lineage>
        <taxon>Eukaryota</taxon>
        <taxon>Metazoa</taxon>
        <taxon>Ecdysozoa</taxon>
        <taxon>Nematoda</taxon>
        <taxon>Chromadorea</taxon>
        <taxon>Rhabditida</taxon>
        <taxon>Rhabditina</taxon>
        <taxon>Rhabditomorpha</taxon>
        <taxon>Strongyloidea</taxon>
        <taxon>Strongylidae</taxon>
        <taxon>Strongylus</taxon>
    </lineage>
</organism>
<proteinExistence type="predicted"/>
<accession>A0A3P7LQK6</accession>
<protein>
    <submittedName>
        <fullName evidence="1">Uncharacterized protein</fullName>
    </submittedName>
</protein>
<gene>
    <name evidence="1" type="ORF">SVUK_LOCUS19663</name>
</gene>
<dbReference type="AlphaFoldDB" id="A0A3P7LQK6"/>
<sequence>MPYKYLEEMGTLMTTLLDDFYGMLSFMRSVPALARFDD</sequence>
<name>A0A3P7LQK6_STRVU</name>
<dbReference type="Proteomes" id="UP000270094">
    <property type="component" value="Unassembled WGS sequence"/>
</dbReference>
<keyword evidence="2" id="KW-1185">Reference proteome</keyword>